<accession>A0A1A8RC07</accession>
<dbReference type="AlphaFoldDB" id="A0A1A8RC07"/>
<dbReference type="EMBL" id="HAEH01015849">
    <property type="protein sequence ID" value="SBS03586.1"/>
    <property type="molecule type" value="Transcribed_RNA"/>
</dbReference>
<gene>
    <name evidence="1" type="primary">GPAT2</name>
</gene>
<protein>
    <submittedName>
        <fullName evidence="1">Glycerol-3-phosphate acyltransferase 2, mitochondrial</fullName>
    </submittedName>
</protein>
<keyword evidence="1" id="KW-0808">Transferase</keyword>
<feature type="non-terminal residue" evidence="1">
    <location>
        <position position="1"/>
    </location>
</feature>
<dbReference type="GO" id="GO:0016746">
    <property type="term" value="F:acyltransferase activity"/>
    <property type="evidence" value="ECO:0007669"/>
    <property type="project" value="UniProtKB-KW"/>
</dbReference>
<keyword evidence="1" id="KW-0012">Acyltransferase</keyword>
<evidence type="ECO:0000313" key="1">
    <source>
        <dbReference type="EMBL" id="SBS03586.1"/>
    </source>
</evidence>
<organism evidence="1">
    <name type="scientific">Nothobranchius rachovii</name>
    <name type="common">bluefin notho</name>
    <dbReference type="NCBI Taxonomy" id="451742"/>
    <lineage>
        <taxon>Eukaryota</taxon>
        <taxon>Metazoa</taxon>
        <taxon>Chordata</taxon>
        <taxon>Craniata</taxon>
        <taxon>Vertebrata</taxon>
        <taxon>Euteleostomi</taxon>
        <taxon>Actinopterygii</taxon>
        <taxon>Neopterygii</taxon>
        <taxon>Teleostei</taxon>
        <taxon>Neoteleostei</taxon>
        <taxon>Acanthomorphata</taxon>
        <taxon>Ovalentaria</taxon>
        <taxon>Atherinomorphae</taxon>
        <taxon>Cyprinodontiformes</taxon>
        <taxon>Nothobranchiidae</taxon>
        <taxon>Nothobranchius</taxon>
    </lineage>
</organism>
<reference evidence="1" key="1">
    <citation type="submission" date="2016-05" db="EMBL/GenBank/DDBJ databases">
        <authorList>
            <person name="Lavstsen T."/>
            <person name="Jespersen J.S."/>
        </authorList>
    </citation>
    <scope>NUCLEOTIDE SEQUENCE</scope>
    <source>
        <tissue evidence="1">Brain</tissue>
    </source>
</reference>
<sequence>RSCTASSRSTSSINAVKYDSKPHFCFMLQNLTWFSDGAGKPLFVSKKKNNTPEELRCSWLSVLFICNFVFKAGAVI</sequence>
<reference evidence="1" key="2">
    <citation type="submission" date="2016-06" db="EMBL/GenBank/DDBJ databases">
        <title>The genome of a short-lived fish provides insights into sex chromosome evolution and the genetic control of aging.</title>
        <authorList>
            <person name="Reichwald K."/>
            <person name="Felder M."/>
            <person name="Petzold A."/>
            <person name="Koch P."/>
            <person name="Groth M."/>
            <person name="Platzer M."/>
        </authorList>
    </citation>
    <scope>NUCLEOTIDE SEQUENCE</scope>
    <source>
        <tissue evidence="1">Brain</tissue>
    </source>
</reference>
<proteinExistence type="predicted"/>
<name>A0A1A8RC07_9TELE</name>